<gene>
    <name evidence="2" type="ORF">EZS27_016855</name>
</gene>
<dbReference type="Gene3D" id="3.30.70.1290">
    <property type="entry name" value="Transposase IS200-like"/>
    <property type="match status" value="1"/>
</dbReference>
<evidence type="ECO:0000259" key="1">
    <source>
        <dbReference type="Pfam" id="PF01797"/>
    </source>
</evidence>
<proteinExistence type="predicted"/>
<dbReference type="GO" id="GO:0003677">
    <property type="term" value="F:DNA binding"/>
    <property type="evidence" value="ECO:0007669"/>
    <property type="project" value="InterPro"/>
</dbReference>
<dbReference type="Pfam" id="PF01797">
    <property type="entry name" value="Y1_Tnp"/>
    <property type="match status" value="1"/>
</dbReference>
<dbReference type="PANTHER" id="PTHR33360:SF2">
    <property type="entry name" value="TRANSPOSASE FOR INSERTION SEQUENCE ELEMENT IS200"/>
    <property type="match status" value="1"/>
</dbReference>
<dbReference type="InterPro" id="IPR036515">
    <property type="entry name" value="Transposase_17_sf"/>
</dbReference>
<feature type="domain" description="Transposase IS200-like" evidence="1">
    <location>
        <begin position="48"/>
        <end position="118"/>
    </location>
</feature>
<accession>A0A5J4RN89</accession>
<protein>
    <recommendedName>
        <fullName evidence="1">Transposase IS200-like domain-containing protein</fullName>
    </recommendedName>
</protein>
<evidence type="ECO:0000313" key="2">
    <source>
        <dbReference type="EMBL" id="KAA6334865.1"/>
    </source>
</evidence>
<dbReference type="GO" id="GO:0006313">
    <property type="term" value="P:DNA transposition"/>
    <property type="evidence" value="ECO:0007669"/>
    <property type="project" value="InterPro"/>
</dbReference>
<dbReference type="GO" id="GO:0004803">
    <property type="term" value="F:transposase activity"/>
    <property type="evidence" value="ECO:0007669"/>
    <property type="project" value="InterPro"/>
</dbReference>
<dbReference type="AlphaFoldDB" id="A0A5J4RN89"/>
<dbReference type="EMBL" id="SNRY01000952">
    <property type="protein sequence ID" value="KAA6334865.1"/>
    <property type="molecule type" value="Genomic_DNA"/>
</dbReference>
<name>A0A5J4RN89_9ZZZZ</name>
<dbReference type="PANTHER" id="PTHR33360">
    <property type="entry name" value="TRANSPOSASE FOR INSERTION SEQUENCE ELEMENT IS200"/>
    <property type="match status" value="1"/>
</dbReference>
<organism evidence="2">
    <name type="scientific">termite gut metagenome</name>
    <dbReference type="NCBI Taxonomy" id="433724"/>
    <lineage>
        <taxon>unclassified sequences</taxon>
        <taxon>metagenomes</taxon>
        <taxon>organismal metagenomes</taxon>
    </lineage>
</organism>
<dbReference type="InterPro" id="IPR002686">
    <property type="entry name" value="Transposase_17"/>
</dbReference>
<reference evidence="2" key="1">
    <citation type="submission" date="2019-03" db="EMBL/GenBank/DDBJ databases">
        <title>Single cell metagenomics reveals metabolic interactions within the superorganism composed of flagellate Streblomastix strix and complex community of Bacteroidetes bacteria on its surface.</title>
        <authorList>
            <person name="Treitli S.C."/>
            <person name="Kolisko M."/>
            <person name="Husnik F."/>
            <person name="Keeling P."/>
            <person name="Hampl V."/>
        </authorList>
    </citation>
    <scope>NUCLEOTIDE SEQUENCE</scope>
    <source>
        <strain evidence="2">STM</strain>
    </source>
</reference>
<dbReference type="SUPFAM" id="SSF143422">
    <property type="entry name" value="Transposase IS200-like"/>
    <property type="match status" value="1"/>
</dbReference>
<comment type="caution">
    <text evidence="2">The sequence shown here is derived from an EMBL/GenBank/DDBJ whole genome shotgun (WGS) entry which is preliminary data.</text>
</comment>
<sequence length="151" mass="17576">MKPEDRKVFYLGNPGASEAQPGGGDTTRPLNSEGVEFIYSSMAIFIKKQLLQEHIHILSDLHPSVALADYIKDIKVSSSKWMKASGYFPDFKGWAVKYCALTYSNKEKEVIIRYIKNQQEHHKKESFVDEVRRLFKENGIDLDEKWFWQDE</sequence>